<organism evidence="2 3">
    <name type="scientific">Acinetobacter variabilis</name>
    <dbReference type="NCBI Taxonomy" id="70346"/>
    <lineage>
        <taxon>Bacteria</taxon>
        <taxon>Pseudomonadati</taxon>
        <taxon>Pseudomonadota</taxon>
        <taxon>Gammaproteobacteria</taxon>
        <taxon>Moraxellales</taxon>
        <taxon>Moraxellaceae</taxon>
        <taxon>Acinetobacter</taxon>
    </lineage>
</organism>
<dbReference type="GO" id="GO:0016747">
    <property type="term" value="F:acyltransferase activity, transferring groups other than amino-acyl groups"/>
    <property type="evidence" value="ECO:0007669"/>
    <property type="project" value="InterPro"/>
</dbReference>
<keyword evidence="2" id="KW-0808">Transferase</keyword>
<dbReference type="SUPFAM" id="SSF55729">
    <property type="entry name" value="Acyl-CoA N-acyltransferases (Nat)"/>
    <property type="match status" value="1"/>
</dbReference>
<dbReference type="InterPro" id="IPR016181">
    <property type="entry name" value="Acyl_CoA_acyltransferase"/>
</dbReference>
<reference evidence="2 3" key="1">
    <citation type="submission" date="2020-08" db="EMBL/GenBank/DDBJ databases">
        <title>Emergence of ISAba1-mediated novel tet(X) in Acinetobacter variabilis from a chicken farm.</title>
        <authorList>
            <person name="Peng K."/>
            <person name="Li R."/>
        </authorList>
    </citation>
    <scope>NUCLEOTIDE SEQUENCE [LARGE SCALE GENOMIC DNA]</scope>
    <source>
        <strain evidence="2 3">XM9F202-2</strain>
    </source>
</reference>
<dbReference type="PROSITE" id="PS51186">
    <property type="entry name" value="GNAT"/>
    <property type="match status" value="1"/>
</dbReference>
<accession>A0A7T8ARB2</accession>
<dbReference type="Proteomes" id="UP000596079">
    <property type="component" value="Chromosome"/>
</dbReference>
<dbReference type="Pfam" id="PF00583">
    <property type="entry name" value="Acetyltransf_1"/>
    <property type="match status" value="1"/>
</dbReference>
<proteinExistence type="predicted"/>
<dbReference type="EMBL" id="CP060811">
    <property type="protein sequence ID" value="QQN88584.1"/>
    <property type="molecule type" value="Genomic_DNA"/>
</dbReference>
<dbReference type="AlphaFoldDB" id="A0A7T8ARB2"/>
<evidence type="ECO:0000313" key="2">
    <source>
        <dbReference type="EMBL" id="QQN88584.1"/>
    </source>
</evidence>
<dbReference type="InterPro" id="IPR000182">
    <property type="entry name" value="GNAT_dom"/>
</dbReference>
<name>A0A7T8ARB2_9GAMM</name>
<dbReference type="Gene3D" id="3.40.630.30">
    <property type="match status" value="1"/>
</dbReference>
<protein>
    <submittedName>
        <fullName evidence="2">N-acetyltransferase</fullName>
    </submittedName>
</protein>
<feature type="domain" description="N-acetyltransferase" evidence="1">
    <location>
        <begin position="3"/>
        <end position="146"/>
    </location>
</feature>
<dbReference type="RefSeq" id="WP_180052478.1">
    <property type="nucleotide sequence ID" value="NZ_CP060811.1"/>
</dbReference>
<dbReference type="CDD" id="cd04301">
    <property type="entry name" value="NAT_SF"/>
    <property type="match status" value="1"/>
</dbReference>
<gene>
    <name evidence="2" type="ORF">IAQ69_02500</name>
</gene>
<evidence type="ECO:0000259" key="1">
    <source>
        <dbReference type="PROSITE" id="PS51186"/>
    </source>
</evidence>
<sequence length="168" mass="18381">MKIIIRDERLEDILAIAKLTRAAFQNTDHSSHTEQFIVNALRTHGQLTISLVAIENNQLVGHVAISPVTISSGETGWYGLGPISVLPAKQGQGIGTLLIRVALDRLQQLGAQGCVVLGDPQYYGRFGFKAFPELYLKDVPSEYFQVIAFNGSIPQGEAVYHEAFNATQ</sequence>
<evidence type="ECO:0000313" key="3">
    <source>
        <dbReference type="Proteomes" id="UP000596079"/>
    </source>
</evidence>